<comment type="caution">
    <text evidence="2">The sequence shown here is derived from an EMBL/GenBank/DDBJ whole genome shotgun (WGS) entry which is preliminary data.</text>
</comment>
<feature type="compositionally biased region" description="Basic and acidic residues" evidence="1">
    <location>
        <begin position="670"/>
        <end position="684"/>
    </location>
</feature>
<dbReference type="EMBL" id="JAGTTL010000011">
    <property type="protein sequence ID" value="KAK6315573.1"/>
    <property type="molecule type" value="Genomic_DNA"/>
</dbReference>
<organism evidence="2 3">
    <name type="scientific">Coregonus suidteri</name>
    <dbReference type="NCBI Taxonomy" id="861788"/>
    <lineage>
        <taxon>Eukaryota</taxon>
        <taxon>Metazoa</taxon>
        <taxon>Chordata</taxon>
        <taxon>Craniata</taxon>
        <taxon>Vertebrata</taxon>
        <taxon>Euteleostomi</taxon>
        <taxon>Actinopterygii</taxon>
        <taxon>Neopterygii</taxon>
        <taxon>Teleostei</taxon>
        <taxon>Protacanthopterygii</taxon>
        <taxon>Salmoniformes</taxon>
        <taxon>Salmonidae</taxon>
        <taxon>Coregoninae</taxon>
        <taxon>Coregonus</taxon>
    </lineage>
</organism>
<sequence>MEFPVDVLGSVRQEEEEQAAEGYMTRLRYVSPNKTESFTLPSHRKICIGLCNVGFVPIYGGDLKHKILALFAPDDQLTAVALFLAGQWWSVEDVLRTSNPSRTGLVKVRSLGERIVLYILNRIVYRVGEMDKPEVPFLCHGQHDFAKLLWKDGNAVGFYSVKPKDSLCNNFVTQRYQLPVMNSIFVRKCHRGKGHGLQMLEDFVDSFKDNQLGLKYPLSLTMYKVCGQYLCRYPADQDLLWVVEGVGGLYQRENVASKIKALALKVVLHAVASNGDQRAASLDHTDIIMEEEEDNFLDITEDLLVANKPLKLIEALDGTPVSTRIRSSGHKKHGREETEDSTEESQPLKMNRLEDAKAEPTTTAVDEDEGRAGEAEAAVASVEEEDTKAQEVEEMNGELTDDQREEVKDGVEEEEKEEGGEAVLENRTTEEDVEMKDDEEEEAAKEEESIEAEDIVEAEAVVEEELEEVPLPLVEEPAYAPEEAPSPAEPSSAEPSISGDVSEKAGVEPPAPSEEAAATPMEEGEEDTVVAAPVASEGLAEAVVEEELEEEVSLPLVEEPAYAPEEAPSPAEPAQADPSISGEVSEEAGREPAAPLEEAAATPMEEGEEVKGENEEATEKAVEEPEVEEKSMEEAIAVDSSSQETVVQVGVADLSYQPPEEGEEEEEAAKEEVLVEEDQNKGIEEMENATSTADDKEELEEGSESSDEGGKVQALWRRGSGSGLAEPKRKSTRLSRVVIEPEEQDREQPEVTEEEEEKATTTEEEEEAVEKGSAEEEEEQPPVIDQRALRRKSRPVQTPNKARGKRHSKI</sequence>
<feature type="compositionally biased region" description="Acidic residues" evidence="1">
    <location>
        <begin position="660"/>
        <end position="669"/>
    </location>
</feature>
<reference evidence="2 3" key="1">
    <citation type="submission" date="2021-04" db="EMBL/GenBank/DDBJ databases">
        <authorList>
            <person name="De Guttry C."/>
            <person name="Zahm M."/>
            <person name="Klopp C."/>
            <person name="Cabau C."/>
            <person name="Louis A."/>
            <person name="Berthelot C."/>
            <person name="Parey E."/>
            <person name="Roest Crollius H."/>
            <person name="Montfort J."/>
            <person name="Robinson-Rechavi M."/>
            <person name="Bucao C."/>
            <person name="Bouchez O."/>
            <person name="Gislard M."/>
            <person name="Lluch J."/>
            <person name="Milhes M."/>
            <person name="Lampietro C."/>
            <person name="Lopez Roques C."/>
            <person name="Donnadieu C."/>
            <person name="Braasch I."/>
            <person name="Desvignes T."/>
            <person name="Postlethwait J."/>
            <person name="Bobe J."/>
            <person name="Wedekind C."/>
            <person name="Guiguen Y."/>
        </authorList>
    </citation>
    <scope>NUCLEOTIDE SEQUENCE [LARGE SCALE GENOMIC DNA]</scope>
    <source>
        <strain evidence="2">Cs_M1</strain>
        <tissue evidence="2">Blood</tissue>
    </source>
</reference>
<feature type="compositionally biased region" description="Acidic residues" evidence="1">
    <location>
        <begin position="411"/>
        <end position="420"/>
    </location>
</feature>
<proteinExistence type="predicted"/>
<name>A0AAN8QYL0_9TELE</name>
<dbReference type="InterPro" id="IPR029625">
    <property type="entry name" value="FAM169"/>
</dbReference>
<accession>A0AAN8QYL0</accession>
<feature type="compositionally biased region" description="Acidic residues" evidence="1">
    <location>
        <begin position="382"/>
        <end position="400"/>
    </location>
</feature>
<feature type="compositionally biased region" description="Basic and acidic residues" evidence="1">
    <location>
        <begin position="609"/>
        <end position="633"/>
    </location>
</feature>
<feature type="compositionally biased region" description="Acidic residues" evidence="1">
    <location>
        <begin position="431"/>
        <end position="468"/>
    </location>
</feature>
<feature type="compositionally biased region" description="Acidic residues" evidence="1">
    <location>
        <begin position="695"/>
        <end position="707"/>
    </location>
</feature>
<evidence type="ECO:0000313" key="3">
    <source>
        <dbReference type="Proteomes" id="UP001356427"/>
    </source>
</evidence>
<feature type="region of interest" description="Disordered" evidence="1">
    <location>
        <begin position="322"/>
        <end position="810"/>
    </location>
</feature>
<evidence type="ECO:0000313" key="2">
    <source>
        <dbReference type="EMBL" id="KAK6315573.1"/>
    </source>
</evidence>
<dbReference type="Proteomes" id="UP001356427">
    <property type="component" value="Unassembled WGS sequence"/>
</dbReference>
<evidence type="ECO:0000256" key="1">
    <source>
        <dbReference type="SAM" id="MobiDB-lite"/>
    </source>
</evidence>
<feature type="compositionally biased region" description="Low complexity" evidence="1">
    <location>
        <begin position="553"/>
        <end position="574"/>
    </location>
</feature>
<keyword evidence="3" id="KW-1185">Reference proteome</keyword>
<feature type="compositionally biased region" description="Low complexity" evidence="1">
    <location>
        <begin position="591"/>
        <end position="604"/>
    </location>
</feature>
<dbReference type="PANTHER" id="PTHR22442:SF3">
    <property type="entry name" value="SOLUBLE LAMIN-ASSOCIATED PROTEIN OF 75 KDA"/>
    <property type="match status" value="1"/>
</dbReference>
<feature type="compositionally biased region" description="Basic and acidic residues" evidence="1">
    <location>
        <begin position="401"/>
        <end position="410"/>
    </location>
</feature>
<evidence type="ECO:0008006" key="4">
    <source>
        <dbReference type="Google" id="ProtNLM"/>
    </source>
</evidence>
<gene>
    <name evidence="2" type="ORF">J4Q44_G00130970</name>
</gene>
<feature type="compositionally biased region" description="Acidic residues" evidence="1">
    <location>
        <begin position="740"/>
        <end position="768"/>
    </location>
</feature>
<protein>
    <recommendedName>
        <fullName evidence="4">Soluble lamin-associated protein of 75 kDa-like</fullName>
    </recommendedName>
</protein>
<dbReference type="AlphaFoldDB" id="A0AAN8QYL0"/>
<dbReference type="PANTHER" id="PTHR22442">
    <property type="match status" value="1"/>
</dbReference>
<feature type="compositionally biased region" description="Acidic residues" evidence="1">
    <location>
        <begin position="543"/>
        <end position="552"/>
    </location>
</feature>
<feature type="compositionally biased region" description="Low complexity" evidence="1">
    <location>
        <begin position="469"/>
        <end position="496"/>
    </location>
</feature>